<accession>A0A1Q9AEI4</accession>
<organism evidence="2 3">
    <name type="scientific">Xaviernesmea rhizosphaerae</name>
    <dbReference type="NCBI Taxonomy" id="1672749"/>
    <lineage>
        <taxon>Bacteria</taxon>
        <taxon>Pseudomonadati</taxon>
        <taxon>Pseudomonadota</taxon>
        <taxon>Alphaproteobacteria</taxon>
        <taxon>Hyphomicrobiales</taxon>
        <taxon>Rhizobiaceae</taxon>
        <taxon>Rhizobium/Agrobacterium group</taxon>
        <taxon>Xaviernesmea</taxon>
    </lineage>
</organism>
<dbReference type="AlphaFoldDB" id="A0A1Q9AEI4"/>
<dbReference type="EMBL" id="MKIO01000040">
    <property type="protein sequence ID" value="OLP53333.1"/>
    <property type="molecule type" value="Genomic_DNA"/>
</dbReference>
<gene>
    <name evidence="2" type="ORF">BJF92_00770</name>
</gene>
<proteinExistence type="predicted"/>
<evidence type="ECO:0000256" key="1">
    <source>
        <dbReference type="SAM" id="MobiDB-lite"/>
    </source>
</evidence>
<dbReference type="OrthoDB" id="8117066at2"/>
<evidence type="ECO:0000313" key="2">
    <source>
        <dbReference type="EMBL" id="OLP53333.1"/>
    </source>
</evidence>
<comment type="caution">
    <text evidence="2">The sequence shown here is derived from an EMBL/GenBank/DDBJ whole genome shotgun (WGS) entry which is preliminary data.</text>
</comment>
<feature type="region of interest" description="Disordered" evidence="1">
    <location>
        <begin position="1"/>
        <end position="82"/>
    </location>
</feature>
<feature type="compositionally biased region" description="Basic and acidic residues" evidence="1">
    <location>
        <begin position="52"/>
        <end position="82"/>
    </location>
</feature>
<dbReference type="Proteomes" id="UP000186143">
    <property type="component" value="Unassembled WGS sequence"/>
</dbReference>
<evidence type="ECO:0000313" key="3">
    <source>
        <dbReference type="Proteomes" id="UP000186143"/>
    </source>
</evidence>
<protein>
    <submittedName>
        <fullName evidence="2">Uncharacterized protein</fullName>
    </submittedName>
</protein>
<reference evidence="2 3" key="1">
    <citation type="submission" date="2016-09" db="EMBL/GenBank/DDBJ databases">
        <title>Rhizobium sp. nov., a novel species isolated from the rice rhizosphere.</title>
        <authorList>
            <person name="Zhao J."/>
            <person name="Zhang X."/>
        </authorList>
    </citation>
    <scope>NUCLEOTIDE SEQUENCE [LARGE SCALE GENOMIC DNA]</scope>
    <source>
        <strain evidence="2 3">MH17</strain>
    </source>
</reference>
<name>A0A1Q9AEI4_9HYPH</name>
<sequence>MKDKSNPGTGAGDRSATKSDAAGQFAKGITSSDNNGVHSAKPTVITGSDDATANKRPDGKRVGTEFSPRYDERDMNEGEFRG</sequence>
<dbReference type="RefSeq" id="WP_075636556.1">
    <property type="nucleotide sequence ID" value="NZ_MKIO01000040.1"/>
</dbReference>